<evidence type="ECO:0000313" key="1">
    <source>
        <dbReference type="EMBL" id="KZC22536.1"/>
    </source>
</evidence>
<dbReference type="EMBL" id="LVJS01000084">
    <property type="protein sequence ID" value="KZC22536.1"/>
    <property type="molecule type" value="Genomic_DNA"/>
</dbReference>
<evidence type="ECO:0000313" key="2">
    <source>
        <dbReference type="Proteomes" id="UP000076131"/>
    </source>
</evidence>
<sequence>MRERIALLNAAALGYLVKESGTFVHETYKHCLSAESFTPTGIEIFEHEGTLGEYTLTYDPVFDPGAIWRVRFRKQQATEWGFDD</sequence>
<dbReference type="Proteomes" id="UP000076131">
    <property type="component" value="Unassembled WGS sequence"/>
</dbReference>
<gene>
    <name evidence="1" type="ORF">RHOFW104T7_00195</name>
</gene>
<keyword evidence="2" id="KW-1185">Reference proteome</keyword>
<protein>
    <submittedName>
        <fullName evidence="1">Uncharacterized protein</fullName>
    </submittedName>
</protein>
<organism evidence="1 2">
    <name type="scientific">Rhodanobacter thiooxydans</name>
    <dbReference type="NCBI Taxonomy" id="416169"/>
    <lineage>
        <taxon>Bacteria</taxon>
        <taxon>Pseudomonadati</taxon>
        <taxon>Pseudomonadota</taxon>
        <taxon>Gammaproteobacteria</taxon>
        <taxon>Lysobacterales</taxon>
        <taxon>Rhodanobacteraceae</taxon>
        <taxon>Rhodanobacter</taxon>
    </lineage>
</organism>
<accession>A0A154QE47</accession>
<dbReference type="AlphaFoldDB" id="A0A154QE47"/>
<name>A0A154QE47_9GAMM</name>
<proteinExistence type="predicted"/>
<comment type="caution">
    <text evidence="1">The sequence shown here is derived from an EMBL/GenBank/DDBJ whole genome shotgun (WGS) entry which is preliminary data.</text>
</comment>
<reference evidence="1 2" key="1">
    <citation type="journal article" date="2016" name="MBio">
        <title>Lateral Gene Transfer in a Heavy Metal-Contaminated-Groundwater Microbial Community.</title>
        <authorList>
            <person name="Hemme C.L."/>
            <person name="Green S.J."/>
            <person name="Rishishwar L."/>
            <person name="Prakash O."/>
            <person name="Pettenato A."/>
            <person name="Chakraborty R."/>
            <person name="Deutschbauer A.M."/>
            <person name="Van Nostrand J.D."/>
            <person name="Wu L."/>
            <person name="He Z."/>
            <person name="Jordan I.K."/>
            <person name="Hazen T.C."/>
            <person name="Arkin A.P."/>
            <person name="Kostka J.E."/>
            <person name="Zhou J."/>
        </authorList>
    </citation>
    <scope>NUCLEOTIDE SEQUENCE [LARGE SCALE GENOMIC DNA]</scope>
    <source>
        <strain evidence="1 2">FW104-T7</strain>
    </source>
</reference>